<evidence type="ECO:0000313" key="2">
    <source>
        <dbReference type="EMBL" id="KAG1823789.1"/>
    </source>
</evidence>
<proteinExistence type="predicted"/>
<protein>
    <submittedName>
        <fullName evidence="2">Uncharacterized protein</fullName>
    </submittedName>
</protein>
<evidence type="ECO:0000313" key="3">
    <source>
        <dbReference type="Proteomes" id="UP000807769"/>
    </source>
</evidence>
<dbReference type="GeneID" id="64624290"/>
<sequence>MTANEHQVLEALRDPPTFPPNINEDSEDFNISDICDGTDTLPISHAGGEFGDLARGVLGEVWRL</sequence>
<accession>A0A9P7EKF4</accession>
<comment type="caution">
    <text evidence="2">The sequence shown here is derived from an EMBL/GenBank/DDBJ whole genome shotgun (WGS) entry which is preliminary data.</text>
</comment>
<organism evidence="2 3">
    <name type="scientific">Suillus subaureus</name>
    <dbReference type="NCBI Taxonomy" id="48587"/>
    <lineage>
        <taxon>Eukaryota</taxon>
        <taxon>Fungi</taxon>
        <taxon>Dikarya</taxon>
        <taxon>Basidiomycota</taxon>
        <taxon>Agaricomycotina</taxon>
        <taxon>Agaricomycetes</taxon>
        <taxon>Agaricomycetidae</taxon>
        <taxon>Boletales</taxon>
        <taxon>Suillineae</taxon>
        <taxon>Suillaceae</taxon>
        <taxon>Suillus</taxon>
    </lineage>
</organism>
<keyword evidence="3" id="KW-1185">Reference proteome</keyword>
<reference evidence="2" key="1">
    <citation type="journal article" date="2020" name="New Phytol.">
        <title>Comparative genomics reveals dynamic genome evolution in host specialist ectomycorrhizal fungi.</title>
        <authorList>
            <person name="Lofgren L.A."/>
            <person name="Nguyen N.H."/>
            <person name="Vilgalys R."/>
            <person name="Ruytinx J."/>
            <person name="Liao H.L."/>
            <person name="Branco S."/>
            <person name="Kuo A."/>
            <person name="LaButti K."/>
            <person name="Lipzen A."/>
            <person name="Andreopoulos W."/>
            <person name="Pangilinan J."/>
            <person name="Riley R."/>
            <person name="Hundley H."/>
            <person name="Na H."/>
            <person name="Barry K."/>
            <person name="Grigoriev I.V."/>
            <person name="Stajich J.E."/>
            <person name="Kennedy P.G."/>
        </authorList>
    </citation>
    <scope>NUCLEOTIDE SEQUENCE</scope>
    <source>
        <strain evidence="2">MN1</strain>
    </source>
</reference>
<dbReference type="AlphaFoldDB" id="A0A9P7EKF4"/>
<dbReference type="OrthoDB" id="2640969at2759"/>
<dbReference type="Proteomes" id="UP000807769">
    <property type="component" value="Unassembled WGS sequence"/>
</dbReference>
<name>A0A9P7EKF4_9AGAM</name>
<dbReference type="EMBL" id="JABBWG010000004">
    <property type="protein sequence ID" value="KAG1823789.1"/>
    <property type="molecule type" value="Genomic_DNA"/>
</dbReference>
<gene>
    <name evidence="2" type="ORF">BJ212DRAFT_1262515</name>
</gene>
<evidence type="ECO:0000256" key="1">
    <source>
        <dbReference type="SAM" id="MobiDB-lite"/>
    </source>
</evidence>
<dbReference type="RefSeq" id="XP_041197849.1">
    <property type="nucleotide sequence ID" value="XM_041330273.1"/>
</dbReference>
<feature type="region of interest" description="Disordered" evidence="1">
    <location>
        <begin position="1"/>
        <end position="24"/>
    </location>
</feature>